<sequence>MNAACRLVVLRHGASTAGHSLLLGHSDYPLSPSGLAATQHSLTQICQAGPVDAVISSPLQRCAHFVPHATALLQCPSRIDPAWAEMHFGDWDGQPLDVLQHQPDWQRWRADPERFTPPGAEPYPVFRQRIQAATAPLYQPGQRLLLLSHAGAARALLADLLHLSWAQAGQLALSAAGWLEFSLLPDQPAYLLHLQQGMTP</sequence>
<dbReference type="InterPro" id="IPR013078">
    <property type="entry name" value="His_Pase_superF_clade-1"/>
</dbReference>
<dbReference type="InterPro" id="IPR029033">
    <property type="entry name" value="His_PPase_superfam"/>
</dbReference>
<dbReference type="Gene3D" id="3.40.50.1240">
    <property type="entry name" value="Phosphoglycerate mutase-like"/>
    <property type="match status" value="1"/>
</dbReference>
<dbReference type="SUPFAM" id="SSF53254">
    <property type="entry name" value="Phosphoglycerate mutase-like"/>
    <property type="match status" value="1"/>
</dbReference>
<dbReference type="RefSeq" id="WP_168876812.1">
    <property type="nucleotide sequence ID" value="NZ_JABAIM010000001.1"/>
</dbReference>
<organism evidence="1 2">
    <name type="scientific">Leeia aquatica</name>
    <dbReference type="NCBI Taxonomy" id="2725557"/>
    <lineage>
        <taxon>Bacteria</taxon>
        <taxon>Pseudomonadati</taxon>
        <taxon>Pseudomonadota</taxon>
        <taxon>Betaproteobacteria</taxon>
        <taxon>Neisseriales</taxon>
        <taxon>Leeiaceae</taxon>
        <taxon>Leeia</taxon>
    </lineage>
</organism>
<dbReference type="SMART" id="SM00855">
    <property type="entry name" value="PGAM"/>
    <property type="match status" value="1"/>
</dbReference>
<proteinExistence type="predicted"/>
<name>A0A847SDL6_9NEIS</name>
<protein>
    <submittedName>
        <fullName evidence="1">Histidine phosphatase family protein</fullName>
    </submittedName>
</protein>
<dbReference type="AlphaFoldDB" id="A0A847SDL6"/>
<dbReference type="Proteomes" id="UP000587991">
    <property type="component" value="Unassembled WGS sequence"/>
</dbReference>
<comment type="caution">
    <text evidence="1">The sequence shown here is derived from an EMBL/GenBank/DDBJ whole genome shotgun (WGS) entry which is preliminary data.</text>
</comment>
<keyword evidence="2" id="KW-1185">Reference proteome</keyword>
<reference evidence="1 2" key="1">
    <citation type="submission" date="2020-04" db="EMBL/GenBank/DDBJ databases">
        <title>Draft genome of Leeia sp. IMCC25680.</title>
        <authorList>
            <person name="Song J."/>
            <person name="Cho J.-C."/>
        </authorList>
    </citation>
    <scope>NUCLEOTIDE SEQUENCE [LARGE SCALE GENOMIC DNA]</scope>
    <source>
        <strain evidence="1 2">IMCC25680</strain>
    </source>
</reference>
<dbReference type="Pfam" id="PF00300">
    <property type="entry name" value="His_Phos_1"/>
    <property type="match status" value="1"/>
</dbReference>
<dbReference type="EMBL" id="JABAIM010000001">
    <property type="protein sequence ID" value="NLR75268.1"/>
    <property type="molecule type" value="Genomic_DNA"/>
</dbReference>
<evidence type="ECO:0000313" key="2">
    <source>
        <dbReference type="Proteomes" id="UP000587991"/>
    </source>
</evidence>
<evidence type="ECO:0000313" key="1">
    <source>
        <dbReference type="EMBL" id="NLR75268.1"/>
    </source>
</evidence>
<gene>
    <name evidence="1" type="ORF">HF682_08860</name>
</gene>
<accession>A0A847SDL6</accession>